<feature type="compositionally biased region" description="Polar residues" evidence="1">
    <location>
        <begin position="393"/>
        <end position="411"/>
    </location>
</feature>
<dbReference type="HOGENOM" id="CLU_647547_0_0_1"/>
<feature type="region of interest" description="Disordered" evidence="1">
    <location>
        <begin position="123"/>
        <end position="189"/>
    </location>
</feature>
<dbReference type="EMBL" id="KN835268">
    <property type="protein sequence ID" value="KIK41453.1"/>
    <property type="molecule type" value="Genomic_DNA"/>
</dbReference>
<evidence type="ECO:0000313" key="4">
    <source>
        <dbReference type="Proteomes" id="UP000054485"/>
    </source>
</evidence>
<feature type="region of interest" description="Disordered" evidence="1">
    <location>
        <begin position="71"/>
        <end position="110"/>
    </location>
</feature>
<feature type="compositionally biased region" description="Polar residues" evidence="1">
    <location>
        <begin position="176"/>
        <end position="189"/>
    </location>
</feature>
<gene>
    <name evidence="3" type="ORF">CY34DRAFT_806048</name>
</gene>
<protein>
    <recommendedName>
        <fullName evidence="5">Mid2 domain-containing protein</fullName>
    </recommendedName>
</protein>
<evidence type="ECO:0008006" key="5">
    <source>
        <dbReference type="Google" id="ProtNLM"/>
    </source>
</evidence>
<keyword evidence="2" id="KW-1133">Transmembrane helix</keyword>
<dbReference type="InParanoid" id="A0A0D0BDQ7"/>
<dbReference type="OrthoDB" id="3194625at2759"/>
<feature type="transmembrane region" description="Helical" evidence="2">
    <location>
        <begin position="234"/>
        <end position="256"/>
    </location>
</feature>
<accession>A0A0D0BDQ7</accession>
<feature type="region of interest" description="Disordered" evidence="1">
    <location>
        <begin position="393"/>
        <end position="424"/>
    </location>
</feature>
<feature type="region of interest" description="Disordered" evidence="1">
    <location>
        <begin position="295"/>
        <end position="330"/>
    </location>
</feature>
<evidence type="ECO:0000256" key="1">
    <source>
        <dbReference type="SAM" id="MobiDB-lite"/>
    </source>
</evidence>
<dbReference type="AlphaFoldDB" id="A0A0D0BDQ7"/>
<keyword evidence="2" id="KW-0472">Membrane</keyword>
<reference evidence="3 4" key="1">
    <citation type="submission" date="2014-04" db="EMBL/GenBank/DDBJ databases">
        <authorList>
            <consortium name="DOE Joint Genome Institute"/>
            <person name="Kuo A."/>
            <person name="Ruytinx J."/>
            <person name="Rineau F."/>
            <person name="Colpaert J."/>
            <person name="Kohler A."/>
            <person name="Nagy L.G."/>
            <person name="Floudas D."/>
            <person name="Copeland A."/>
            <person name="Barry K.W."/>
            <person name="Cichocki N."/>
            <person name="Veneault-Fourrey C."/>
            <person name="LaButti K."/>
            <person name="Lindquist E.A."/>
            <person name="Lipzen A."/>
            <person name="Lundell T."/>
            <person name="Morin E."/>
            <person name="Murat C."/>
            <person name="Sun H."/>
            <person name="Tunlid A."/>
            <person name="Henrissat B."/>
            <person name="Grigoriev I.V."/>
            <person name="Hibbett D.S."/>
            <person name="Martin F."/>
            <person name="Nordberg H.P."/>
            <person name="Cantor M.N."/>
            <person name="Hua S.X."/>
        </authorList>
    </citation>
    <scope>NUCLEOTIDE SEQUENCE [LARGE SCALE GENOMIC DNA]</scope>
    <source>
        <strain evidence="3 4">UH-Slu-Lm8-n1</strain>
    </source>
</reference>
<dbReference type="Proteomes" id="UP000054485">
    <property type="component" value="Unassembled WGS sequence"/>
</dbReference>
<organism evidence="3 4">
    <name type="scientific">Suillus luteus UH-Slu-Lm8-n1</name>
    <dbReference type="NCBI Taxonomy" id="930992"/>
    <lineage>
        <taxon>Eukaryota</taxon>
        <taxon>Fungi</taxon>
        <taxon>Dikarya</taxon>
        <taxon>Basidiomycota</taxon>
        <taxon>Agaricomycotina</taxon>
        <taxon>Agaricomycetes</taxon>
        <taxon>Agaricomycetidae</taxon>
        <taxon>Boletales</taxon>
        <taxon>Suillineae</taxon>
        <taxon>Suillaceae</taxon>
        <taxon>Suillus</taxon>
    </lineage>
</organism>
<evidence type="ECO:0000313" key="3">
    <source>
        <dbReference type="EMBL" id="KIK41453.1"/>
    </source>
</evidence>
<keyword evidence="4" id="KW-1185">Reference proteome</keyword>
<feature type="non-terminal residue" evidence="3">
    <location>
        <position position="424"/>
    </location>
</feature>
<evidence type="ECO:0000256" key="2">
    <source>
        <dbReference type="SAM" id="Phobius"/>
    </source>
</evidence>
<sequence length="424" mass="44087">MNPSREQVETLDEPFQYRSPSCMPEFYVNPRQLSNTTDSATQSSVTTVTDLPTLTTTTTTSTDSQASTIATIPLPTSSPQATSLISSSPIPQPTSSVDAGTTSSDITTSSQLEVTSSLLISSTSSETSSSIPTPQSTSTTSSVSSSSHTPTSTSAPTTTATATTSSTSPSPSSISQNNLAPTSPTSTNDGLTTSTITSFFVTVIGSSSITSSTLIPTVISSSSATTAGATDRTAVIAGSVIGGGLLIILVLSVFFYRQRQRFKQFHFLDAINVRRRQARVRATLLAGEDLEDVDLARPPPGRYSDYDSPWDSRDSSGSLNDTERGNLMGPLHGGDIDLSHIVDDVMGPSAPGVHYSQNSLLSFYHDLPGHESAPQTREISNASQIALIEAAGLSNTGGPSMQQPTRSSPLGNNDPAVSGGGHAP</sequence>
<dbReference type="STRING" id="930992.A0A0D0BDQ7"/>
<proteinExistence type="predicted"/>
<feature type="compositionally biased region" description="Low complexity" evidence="1">
    <location>
        <begin position="82"/>
        <end position="96"/>
    </location>
</feature>
<feature type="compositionally biased region" description="Low complexity" evidence="1">
    <location>
        <begin position="123"/>
        <end position="175"/>
    </location>
</feature>
<keyword evidence="2" id="KW-0812">Transmembrane</keyword>
<feature type="compositionally biased region" description="Polar residues" evidence="1">
    <location>
        <begin position="97"/>
        <end position="110"/>
    </location>
</feature>
<reference evidence="4" key="2">
    <citation type="submission" date="2015-01" db="EMBL/GenBank/DDBJ databases">
        <title>Evolutionary Origins and Diversification of the Mycorrhizal Mutualists.</title>
        <authorList>
            <consortium name="DOE Joint Genome Institute"/>
            <consortium name="Mycorrhizal Genomics Consortium"/>
            <person name="Kohler A."/>
            <person name="Kuo A."/>
            <person name="Nagy L.G."/>
            <person name="Floudas D."/>
            <person name="Copeland A."/>
            <person name="Barry K.W."/>
            <person name="Cichocki N."/>
            <person name="Veneault-Fourrey C."/>
            <person name="LaButti K."/>
            <person name="Lindquist E.A."/>
            <person name="Lipzen A."/>
            <person name="Lundell T."/>
            <person name="Morin E."/>
            <person name="Murat C."/>
            <person name="Riley R."/>
            <person name="Ohm R."/>
            <person name="Sun H."/>
            <person name="Tunlid A."/>
            <person name="Henrissat B."/>
            <person name="Grigoriev I.V."/>
            <person name="Hibbett D.S."/>
            <person name="Martin F."/>
        </authorList>
    </citation>
    <scope>NUCLEOTIDE SEQUENCE [LARGE SCALE GENOMIC DNA]</scope>
    <source>
        <strain evidence="4">UH-Slu-Lm8-n1</strain>
    </source>
</reference>
<name>A0A0D0BDQ7_9AGAM</name>